<feature type="domain" description="Transcription factor tau subunit sfc3/Tfc3 C-terminal" evidence="5">
    <location>
        <begin position="902"/>
        <end position="1049"/>
    </location>
</feature>
<comment type="caution">
    <text evidence="6">The sequence shown here is derived from an EMBL/GenBank/DDBJ whole genome shotgun (WGS) entry which is preliminary data.</text>
</comment>
<proteinExistence type="inferred from homology"/>
<feature type="repeat" description="PPR" evidence="3">
    <location>
        <begin position="440"/>
        <end position="470"/>
    </location>
</feature>
<evidence type="ECO:0000313" key="6">
    <source>
        <dbReference type="EMBL" id="RZB80228.1"/>
    </source>
</evidence>
<dbReference type="FunFam" id="1.25.40.10:FF:000442">
    <property type="entry name" value="Pentatricopeptide repeat-containing protein At3g49710"/>
    <property type="match status" value="1"/>
</dbReference>
<sequence>MSYMQLSQKFYDAFKLCGSPPIARKLHAQLILSGLDASLFLLNNLLHVYSNCGMVDDAFRVFREANHANIFTWNTMLHAFFDSGRMREAENLFDEMPLIVRDSVSWTTMISGYCQNGLPGHSIKTFMSMLRDSNHDIQNCDPFSYTCTMKACGCLASTRLALQLHAHVIKLHLGAQTCIQNSLVDMYIKCGAITLAETIFLNIESPSLFCWNSMIYGYSQLYGPYEALHVFTRMPERDHVSWNTLISVFSQYGHGIRCLSTFVEMCNLGFKPNFMTYGSVLSACASISDLKWGAHLHARILRMEHSLDAFLGSGLIDMYAKCGCLALARRVFNSLGEQNQVSWTCFISGVAQFGLGDDALALFNQMRQASVVLDEFTLATILGVCSGQNYAASGELLHGYAIKSGMDSSVPVGNAIITMYARCGDTEKASLAFRSMPLRDTISWTAMITAFSQNGDIDRARQCFDMMPERNVITWNSMLSTYIQHGFSEEGMKLYVLMRSKAVKPDWVTFATSIRACADLATIKLGTQVVSHVTKFGLSSDVSVANSIVTMYSRCGQIKEARKVFDSIHVKNLISWNAMMAAFAQNGLGNKAIETYEAMLRTECKPDHISYVAVLSGCSHMGLVVEGKHYFDSMTQVFGISPTNEHFACMVDLLGRAGLLNQAKNLIDGMPFKPNATVWGALLGACRIHHDSILAETAAKKLMELNVEDSGGYVLLANIYAESGELENVADMRKLMKVKGIRKSPGCSWIEVDNRVHVFTVDETSHPQINKVYVKLEEMMKKIEDTGRYVSIVSCAHRSQKYHSEKLAFAFGLLSLPPWMPIQVTKNLRVCNDCHLVIKLLSLVTSRELIMRDGFRFHHFKDGFCSCRDYWFLNNMVNVYGQVNESLAISNVVELFKLVFLSTSTDPQAPKLLDDILRRYSQHDLFAAFNYLKEKKVLVGGTGNERFELSQHFLQSVSKSPFPFNTGKQAVKFSAWLEERGKDLTEVGANLAEDLQCGDIFHLLALVSSGELSISPFLPDNGVGEAEDLRSAKRKYDTTESSYSDKAKKSKSFFGVEGEIISRREKGFPGIIISAHQTTISRADILNLLKDNDNYGQTFDEDFQLNIGQSSNYSLPDNILEITKSSDPVPLEENHSESPWEAMAGYARHLLSEYSNKKHAYAICAEVFRVVYAAIQKAGDQGLSMGEISRVINLPGAETDVLIVDALQAFEQALKVNAYDTVRVVDVLYRHKYFLTPMSDFHLCVVQPSSTKTIKKSDHTCELYELEEMEKSTYDFILYVLGWGILHHMHVLNPQNCRTLLELMVLDKHLIVKKMHQNMLDGGPSLLPELIGSKSSQPKLICREHFFANPMSTSLL</sequence>
<dbReference type="PANTHER" id="PTHR47926">
    <property type="entry name" value="PENTATRICOPEPTIDE REPEAT-CONTAINING PROTEIN"/>
    <property type="match status" value="1"/>
</dbReference>
<dbReference type="InterPro" id="IPR002885">
    <property type="entry name" value="PPR_rpt"/>
</dbReference>
<dbReference type="FunFam" id="1.25.40.10:FF:000780">
    <property type="entry name" value="Pentatricopeptide repeat-containing protein isoform A"/>
    <property type="match status" value="1"/>
</dbReference>
<evidence type="ECO:0000256" key="3">
    <source>
        <dbReference type="PROSITE-ProRule" id="PRU00708"/>
    </source>
</evidence>
<dbReference type="FunFam" id="1.25.40.10:FF:000031">
    <property type="entry name" value="Pentatricopeptide repeat-containing protein mitochondrial"/>
    <property type="match status" value="1"/>
</dbReference>
<dbReference type="Pfam" id="PF12854">
    <property type="entry name" value="PPR_1"/>
    <property type="match status" value="1"/>
</dbReference>
<dbReference type="InterPro" id="IPR032867">
    <property type="entry name" value="DYW_dom"/>
</dbReference>
<dbReference type="InterPro" id="IPR046960">
    <property type="entry name" value="PPR_At4g14850-like_plant"/>
</dbReference>
<feature type="repeat" description="PPR" evidence="3">
    <location>
        <begin position="339"/>
        <end position="373"/>
    </location>
</feature>
<protein>
    <submittedName>
        <fullName evidence="6">Pentatricopeptide repeat-containing protein isoform A</fullName>
    </submittedName>
</protein>
<reference evidence="6 7" key="1">
    <citation type="submission" date="2018-09" db="EMBL/GenBank/DDBJ databases">
        <title>A high-quality reference genome of wild soybean provides a powerful tool to mine soybean genomes.</title>
        <authorList>
            <person name="Xie M."/>
            <person name="Chung C.Y.L."/>
            <person name="Li M.-W."/>
            <person name="Wong F.-L."/>
            <person name="Chan T.-F."/>
            <person name="Lam H.-M."/>
        </authorList>
    </citation>
    <scope>NUCLEOTIDE SEQUENCE [LARGE SCALE GENOMIC DNA]</scope>
    <source>
        <strain evidence="7">cv. W05</strain>
        <tissue evidence="6">Hypocotyl of etiolated seedlings</tissue>
    </source>
</reference>
<feature type="repeat" description="PPR" evidence="3">
    <location>
        <begin position="69"/>
        <end position="99"/>
    </location>
</feature>
<dbReference type="Pfam" id="PF01535">
    <property type="entry name" value="PPR"/>
    <property type="match status" value="5"/>
</dbReference>
<dbReference type="FunFam" id="1.25.40.10:FF:000285">
    <property type="entry name" value="Pentatricopeptide repeat-containing protein, chloroplastic"/>
    <property type="match status" value="1"/>
</dbReference>
<dbReference type="GO" id="GO:0009451">
    <property type="term" value="P:RNA modification"/>
    <property type="evidence" value="ECO:0007669"/>
    <property type="project" value="InterPro"/>
</dbReference>
<dbReference type="FunFam" id="1.25.40.10:FF:001063">
    <property type="entry name" value="Pentatricopeptide repeat-containing protein isoform A"/>
    <property type="match status" value="1"/>
</dbReference>
<evidence type="ECO:0000259" key="4">
    <source>
        <dbReference type="Pfam" id="PF14432"/>
    </source>
</evidence>
<dbReference type="Gene3D" id="1.25.40.10">
    <property type="entry name" value="Tetratricopeptide repeat domain"/>
    <property type="match status" value="6"/>
</dbReference>
<dbReference type="Pfam" id="PF14432">
    <property type="entry name" value="DYW_deaminase"/>
    <property type="match status" value="1"/>
</dbReference>
<name>A0A445I2A8_GLYSO</name>
<dbReference type="Proteomes" id="UP000289340">
    <property type="component" value="Chromosome 11"/>
</dbReference>
<evidence type="ECO:0000256" key="1">
    <source>
        <dbReference type="ARBA" id="ARBA00006643"/>
    </source>
</evidence>
<evidence type="ECO:0000256" key="2">
    <source>
        <dbReference type="ARBA" id="ARBA00022737"/>
    </source>
</evidence>
<dbReference type="EMBL" id="QZWG01000011">
    <property type="protein sequence ID" value="RZB80228.1"/>
    <property type="molecule type" value="Genomic_DNA"/>
</dbReference>
<dbReference type="Pfam" id="PF13041">
    <property type="entry name" value="PPR_2"/>
    <property type="match status" value="3"/>
</dbReference>
<feature type="repeat" description="PPR" evidence="3">
    <location>
        <begin position="102"/>
        <end position="132"/>
    </location>
</feature>
<dbReference type="Pfam" id="PF20222">
    <property type="entry name" value="DUF6581"/>
    <property type="match status" value="1"/>
</dbReference>
<dbReference type="GO" id="GO:0008270">
    <property type="term" value="F:zinc ion binding"/>
    <property type="evidence" value="ECO:0007669"/>
    <property type="project" value="InterPro"/>
</dbReference>
<feature type="repeat" description="PPR" evidence="3">
    <location>
        <begin position="238"/>
        <end position="272"/>
    </location>
</feature>
<feature type="repeat" description="PPR" evidence="3">
    <location>
        <begin position="471"/>
        <end position="505"/>
    </location>
</feature>
<comment type="similarity">
    <text evidence="1">Belongs to the PPR family. PCMP-H subfamily.</text>
</comment>
<keyword evidence="2" id="KW-0677">Repeat</keyword>
<feature type="repeat" description="PPR" evidence="3">
    <location>
        <begin position="572"/>
        <end position="606"/>
    </location>
</feature>
<dbReference type="InterPro" id="IPR046488">
    <property type="entry name" value="Sfc3/Tfc3_C"/>
</dbReference>
<dbReference type="InterPro" id="IPR011990">
    <property type="entry name" value="TPR-like_helical_dom_sf"/>
</dbReference>
<dbReference type="PANTHER" id="PTHR47926:SF370">
    <property type="entry name" value="DYW DOMAIN-CONTAINING PROTEIN"/>
    <property type="match status" value="1"/>
</dbReference>
<dbReference type="InterPro" id="IPR046848">
    <property type="entry name" value="E_motif"/>
</dbReference>
<dbReference type="Pfam" id="PF20431">
    <property type="entry name" value="E_motif"/>
    <property type="match status" value="1"/>
</dbReference>
<dbReference type="GO" id="GO:0003723">
    <property type="term" value="F:RNA binding"/>
    <property type="evidence" value="ECO:0007669"/>
    <property type="project" value="InterPro"/>
</dbReference>
<gene>
    <name evidence="6" type="ORF">D0Y65_030116</name>
</gene>
<evidence type="ECO:0000259" key="5">
    <source>
        <dbReference type="Pfam" id="PF20222"/>
    </source>
</evidence>
<dbReference type="PROSITE" id="PS51375">
    <property type="entry name" value="PPR"/>
    <property type="match status" value="7"/>
</dbReference>
<feature type="domain" description="DYW" evidence="4">
    <location>
        <begin position="802"/>
        <end position="871"/>
    </location>
</feature>
<organism evidence="6 7">
    <name type="scientific">Glycine soja</name>
    <name type="common">Wild soybean</name>
    <dbReference type="NCBI Taxonomy" id="3848"/>
    <lineage>
        <taxon>Eukaryota</taxon>
        <taxon>Viridiplantae</taxon>
        <taxon>Streptophyta</taxon>
        <taxon>Embryophyta</taxon>
        <taxon>Tracheophyta</taxon>
        <taxon>Spermatophyta</taxon>
        <taxon>Magnoliopsida</taxon>
        <taxon>eudicotyledons</taxon>
        <taxon>Gunneridae</taxon>
        <taxon>Pentapetalae</taxon>
        <taxon>rosids</taxon>
        <taxon>fabids</taxon>
        <taxon>Fabales</taxon>
        <taxon>Fabaceae</taxon>
        <taxon>Papilionoideae</taxon>
        <taxon>50 kb inversion clade</taxon>
        <taxon>NPAAA clade</taxon>
        <taxon>indigoferoid/millettioid clade</taxon>
        <taxon>Phaseoleae</taxon>
        <taxon>Glycine</taxon>
        <taxon>Glycine subgen. Soja</taxon>
    </lineage>
</organism>
<keyword evidence="7" id="KW-1185">Reference proteome</keyword>
<dbReference type="FunFam" id="1.25.40.10:FF:000875">
    <property type="entry name" value="Pentatricopeptide repeat-containing protein isoform A"/>
    <property type="match status" value="1"/>
</dbReference>
<accession>A0A445I2A8</accession>
<evidence type="ECO:0000313" key="7">
    <source>
        <dbReference type="Proteomes" id="UP000289340"/>
    </source>
</evidence>
<dbReference type="NCBIfam" id="TIGR00756">
    <property type="entry name" value="PPR"/>
    <property type="match status" value="7"/>
</dbReference>